<dbReference type="RefSeq" id="XP_009217002.1">
    <property type="nucleotide sequence ID" value="XM_009218738.1"/>
</dbReference>
<dbReference type="EnsemblFungi" id="EJT80993">
    <property type="protein sequence ID" value="EJT80993"/>
    <property type="gene ID" value="GGTG_00983"/>
</dbReference>
<dbReference type="EMBL" id="GL385395">
    <property type="protein sequence ID" value="EJT80993.1"/>
    <property type="molecule type" value="Genomic_DNA"/>
</dbReference>
<reference evidence="1" key="3">
    <citation type="submission" date="2010-09" db="EMBL/GenBank/DDBJ databases">
        <title>Annotation of Gaeumannomyces graminis var. tritici R3-111a-1.</title>
        <authorList>
            <consortium name="The Broad Institute Genome Sequencing Platform"/>
            <person name="Ma L.-J."/>
            <person name="Dead R."/>
            <person name="Young S.K."/>
            <person name="Zeng Q."/>
            <person name="Gargeya S."/>
            <person name="Fitzgerald M."/>
            <person name="Haas B."/>
            <person name="Abouelleil A."/>
            <person name="Alvarado L."/>
            <person name="Arachchi H.M."/>
            <person name="Berlin A."/>
            <person name="Brown A."/>
            <person name="Chapman S.B."/>
            <person name="Chen Z."/>
            <person name="Dunbar C."/>
            <person name="Freedman E."/>
            <person name="Gearin G."/>
            <person name="Gellesch M."/>
            <person name="Goldberg J."/>
            <person name="Griggs A."/>
            <person name="Gujja S."/>
            <person name="Heiman D."/>
            <person name="Howarth C."/>
            <person name="Larson L."/>
            <person name="Lui A."/>
            <person name="MacDonald P.J.P."/>
            <person name="Mehta T."/>
            <person name="Montmayeur A."/>
            <person name="Murphy C."/>
            <person name="Neiman D."/>
            <person name="Pearson M."/>
            <person name="Priest M."/>
            <person name="Roberts A."/>
            <person name="Saif S."/>
            <person name="Shea T."/>
            <person name="Shenoy N."/>
            <person name="Sisk P."/>
            <person name="Stolte C."/>
            <person name="Sykes S."/>
            <person name="Yandava C."/>
            <person name="Wortman J."/>
            <person name="Nusbaum C."/>
            <person name="Birren B."/>
        </authorList>
    </citation>
    <scope>NUCLEOTIDE SEQUENCE</scope>
    <source>
        <strain evidence="1">R3-111a-1</strain>
    </source>
</reference>
<reference evidence="2" key="5">
    <citation type="submission" date="2018-04" db="UniProtKB">
        <authorList>
            <consortium name="EnsemblFungi"/>
        </authorList>
    </citation>
    <scope>IDENTIFICATION</scope>
    <source>
        <strain evidence="2">R3-111a-1</strain>
    </source>
</reference>
<evidence type="ECO:0000313" key="2">
    <source>
        <dbReference type="EnsemblFungi" id="EJT80993"/>
    </source>
</evidence>
<dbReference type="GeneID" id="20341441"/>
<evidence type="ECO:0000313" key="3">
    <source>
        <dbReference type="Proteomes" id="UP000006039"/>
    </source>
</evidence>
<proteinExistence type="predicted"/>
<reference evidence="1" key="2">
    <citation type="submission" date="2010-07" db="EMBL/GenBank/DDBJ databases">
        <authorList>
            <consortium name="The Broad Institute Genome Sequencing Platform"/>
            <consortium name="Broad Institute Genome Sequencing Center for Infectious Disease"/>
            <person name="Ma L.-J."/>
            <person name="Dead R."/>
            <person name="Young S."/>
            <person name="Zeng Q."/>
            <person name="Koehrsen M."/>
            <person name="Alvarado L."/>
            <person name="Berlin A."/>
            <person name="Chapman S.B."/>
            <person name="Chen Z."/>
            <person name="Freedman E."/>
            <person name="Gellesch M."/>
            <person name="Goldberg J."/>
            <person name="Griggs A."/>
            <person name="Gujja S."/>
            <person name="Heilman E.R."/>
            <person name="Heiman D."/>
            <person name="Hepburn T."/>
            <person name="Howarth C."/>
            <person name="Jen D."/>
            <person name="Larson L."/>
            <person name="Mehta T."/>
            <person name="Neiman D."/>
            <person name="Pearson M."/>
            <person name="Roberts A."/>
            <person name="Saif S."/>
            <person name="Shea T."/>
            <person name="Shenoy N."/>
            <person name="Sisk P."/>
            <person name="Stolte C."/>
            <person name="Sykes S."/>
            <person name="Walk T."/>
            <person name="White J."/>
            <person name="Yandava C."/>
            <person name="Haas B."/>
            <person name="Nusbaum C."/>
            <person name="Birren B."/>
        </authorList>
    </citation>
    <scope>NUCLEOTIDE SEQUENCE</scope>
    <source>
        <strain evidence="1">R3-111a-1</strain>
    </source>
</reference>
<reference evidence="3" key="1">
    <citation type="submission" date="2010-07" db="EMBL/GenBank/DDBJ databases">
        <title>The genome sequence of Gaeumannomyces graminis var. tritici strain R3-111a-1.</title>
        <authorList>
            <consortium name="The Broad Institute Genome Sequencing Platform"/>
            <person name="Ma L.-J."/>
            <person name="Dead R."/>
            <person name="Young S."/>
            <person name="Zeng Q."/>
            <person name="Koehrsen M."/>
            <person name="Alvarado L."/>
            <person name="Berlin A."/>
            <person name="Chapman S.B."/>
            <person name="Chen Z."/>
            <person name="Freedman E."/>
            <person name="Gellesch M."/>
            <person name="Goldberg J."/>
            <person name="Griggs A."/>
            <person name="Gujja S."/>
            <person name="Heilman E.R."/>
            <person name="Heiman D."/>
            <person name="Hepburn T."/>
            <person name="Howarth C."/>
            <person name="Jen D."/>
            <person name="Larson L."/>
            <person name="Mehta T."/>
            <person name="Neiman D."/>
            <person name="Pearson M."/>
            <person name="Roberts A."/>
            <person name="Saif S."/>
            <person name="Shea T."/>
            <person name="Shenoy N."/>
            <person name="Sisk P."/>
            <person name="Stolte C."/>
            <person name="Sykes S."/>
            <person name="Walk T."/>
            <person name="White J."/>
            <person name="Yandava C."/>
            <person name="Haas B."/>
            <person name="Nusbaum C."/>
            <person name="Birren B."/>
        </authorList>
    </citation>
    <scope>NUCLEOTIDE SEQUENCE [LARGE SCALE GENOMIC DNA]</scope>
    <source>
        <strain evidence="3">R3-111a-1</strain>
    </source>
</reference>
<dbReference type="HOGENOM" id="CLU_3068790_0_0_1"/>
<dbReference type="AlphaFoldDB" id="J3NIA0"/>
<name>J3NIA0_GAET3</name>
<evidence type="ECO:0000313" key="1">
    <source>
        <dbReference type="EMBL" id="EJT80993.1"/>
    </source>
</evidence>
<protein>
    <submittedName>
        <fullName evidence="1 2">Uncharacterized protein</fullName>
    </submittedName>
</protein>
<gene>
    <name evidence="2" type="primary">20341441</name>
    <name evidence="1" type="ORF">GGTG_00983</name>
</gene>
<reference evidence="2" key="4">
    <citation type="journal article" date="2015" name="G3 (Bethesda)">
        <title>Genome sequences of three phytopathogenic species of the Magnaporthaceae family of fungi.</title>
        <authorList>
            <person name="Okagaki L.H."/>
            <person name="Nunes C.C."/>
            <person name="Sailsbery J."/>
            <person name="Clay B."/>
            <person name="Brown D."/>
            <person name="John T."/>
            <person name="Oh Y."/>
            <person name="Young N."/>
            <person name="Fitzgerald M."/>
            <person name="Haas B.J."/>
            <person name="Zeng Q."/>
            <person name="Young S."/>
            <person name="Adiconis X."/>
            <person name="Fan L."/>
            <person name="Levin J.Z."/>
            <person name="Mitchell T.K."/>
            <person name="Okubara P.A."/>
            <person name="Farman M.L."/>
            <person name="Kohn L.M."/>
            <person name="Birren B."/>
            <person name="Ma L.-J."/>
            <person name="Dean R.A."/>
        </authorList>
    </citation>
    <scope>NUCLEOTIDE SEQUENCE</scope>
    <source>
        <strain evidence="2">R3-111a-1</strain>
    </source>
</reference>
<organism evidence="1">
    <name type="scientific">Gaeumannomyces tritici (strain R3-111a-1)</name>
    <name type="common">Wheat and barley take-all root rot fungus</name>
    <name type="synonym">Gaeumannomyces graminis var. tritici</name>
    <dbReference type="NCBI Taxonomy" id="644352"/>
    <lineage>
        <taxon>Eukaryota</taxon>
        <taxon>Fungi</taxon>
        <taxon>Dikarya</taxon>
        <taxon>Ascomycota</taxon>
        <taxon>Pezizomycotina</taxon>
        <taxon>Sordariomycetes</taxon>
        <taxon>Sordariomycetidae</taxon>
        <taxon>Magnaporthales</taxon>
        <taxon>Magnaporthaceae</taxon>
        <taxon>Gaeumannomyces</taxon>
    </lineage>
</organism>
<dbReference type="Proteomes" id="UP000006039">
    <property type="component" value="Unassembled WGS sequence"/>
</dbReference>
<keyword evidence="3" id="KW-1185">Reference proteome</keyword>
<accession>J3NIA0</accession>
<sequence>MFKKFRAYKHAYSPRRKTFFIKRLKTTAVTLKSPFPFKKLKGVQMLRSKIGKY</sequence>
<dbReference type="VEuPathDB" id="FungiDB:GGTG_00983"/>